<dbReference type="RefSeq" id="WP_305993456.1">
    <property type="nucleotide sequence ID" value="NZ_JAVAMP010000012.1"/>
</dbReference>
<gene>
    <name evidence="2" type="ORF">Q5Y73_18765</name>
</gene>
<sequence>MFAEEEPIIVFVDGEMVSFDIDPIQKNGITLVQFKPVFDKLGLSIEWDQETQSIIGSKQNLEIKLTLNSTEAMINGEIEILQIAPTLIENNTFVPLRFVGEASWKLITWDSATKTVQIGKQFDIQYVWLLERTLWKSSNGEERYLPTLAKVRLINKTIESDYHNLVIEYEGQIYSRKAEYRKNSIYDKYQNKFYLTSSDLWLYNVDDFTDKALELISKAEIDYGMTEDMVILSWGYPNYKYVSDNYTQYKYITKDLIMTKTEYLWFYDGVLTKYEYSLQNNR</sequence>
<dbReference type="Pfam" id="PF07833">
    <property type="entry name" value="Cu_amine_oxidN1"/>
    <property type="match status" value="1"/>
</dbReference>
<dbReference type="InterPro" id="IPR036582">
    <property type="entry name" value="Mao_N_sf"/>
</dbReference>
<keyword evidence="3" id="KW-1185">Reference proteome</keyword>
<dbReference type="Proteomes" id="UP001231941">
    <property type="component" value="Unassembled WGS sequence"/>
</dbReference>
<evidence type="ECO:0000259" key="1">
    <source>
        <dbReference type="Pfam" id="PF07833"/>
    </source>
</evidence>
<proteinExistence type="predicted"/>
<dbReference type="EMBL" id="JAVAMP010000012">
    <property type="protein sequence ID" value="MDP5276145.1"/>
    <property type="molecule type" value="Genomic_DNA"/>
</dbReference>
<protein>
    <submittedName>
        <fullName evidence="2">Stalk domain-containing protein</fullName>
    </submittedName>
</protein>
<accession>A0ABT9J3E8</accession>
<reference evidence="2 3" key="1">
    <citation type="submission" date="2023-08" db="EMBL/GenBank/DDBJ databases">
        <authorList>
            <person name="Park J.-S."/>
        </authorList>
    </citation>
    <scope>NUCLEOTIDE SEQUENCE [LARGE SCALE GENOMIC DNA]</scope>
    <source>
        <strain evidence="2 3">2205SS18-9</strain>
    </source>
</reference>
<dbReference type="Gene3D" id="3.30.457.10">
    <property type="entry name" value="Copper amine oxidase-like, N-terminal domain"/>
    <property type="match status" value="1"/>
</dbReference>
<evidence type="ECO:0000313" key="3">
    <source>
        <dbReference type="Proteomes" id="UP001231941"/>
    </source>
</evidence>
<name>A0ABT9J3E8_9BACL</name>
<dbReference type="SUPFAM" id="SSF55383">
    <property type="entry name" value="Copper amine oxidase, domain N"/>
    <property type="match status" value="1"/>
</dbReference>
<organism evidence="2 3">
    <name type="scientific">Chengkuizengella axinellae</name>
    <dbReference type="NCBI Taxonomy" id="3064388"/>
    <lineage>
        <taxon>Bacteria</taxon>
        <taxon>Bacillati</taxon>
        <taxon>Bacillota</taxon>
        <taxon>Bacilli</taxon>
        <taxon>Bacillales</taxon>
        <taxon>Paenibacillaceae</taxon>
        <taxon>Chengkuizengella</taxon>
    </lineage>
</organism>
<evidence type="ECO:0000313" key="2">
    <source>
        <dbReference type="EMBL" id="MDP5276145.1"/>
    </source>
</evidence>
<feature type="domain" description="Copper amine oxidase-like N-terminal" evidence="1">
    <location>
        <begin position="12"/>
        <end position="118"/>
    </location>
</feature>
<comment type="caution">
    <text evidence="2">The sequence shown here is derived from an EMBL/GenBank/DDBJ whole genome shotgun (WGS) entry which is preliminary data.</text>
</comment>
<dbReference type="InterPro" id="IPR012854">
    <property type="entry name" value="Cu_amine_oxidase-like_N"/>
</dbReference>